<dbReference type="InterPro" id="IPR042100">
    <property type="entry name" value="Bug_dom1"/>
</dbReference>
<evidence type="ECO:0000256" key="1">
    <source>
        <dbReference type="ARBA" id="ARBA00006987"/>
    </source>
</evidence>
<dbReference type="PANTHER" id="PTHR42928">
    <property type="entry name" value="TRICARBOXYLATE-BINDING PROTEIN"/>
    <property type="match status" value="1"/>
</dbReference>
<dbReference type="InterPro" id="IPR005064">
    <property type="entry name" value="BUG"/>
</dbReference>
<accession>A0A953T1W7</accession>
<sequence>MMRLVKILSCIFLQFLTIGSAQSQTYPDRPLRLIIPYTAGGTTDILLRLLQNPVSEAVNQQMIIENRPGGGSVIGTNAVAQAAPDGYTVLGTDLAILVNHSLMPKLPYDTLKDFRGVSMLARAPLLLLIHPSVAANTVEEFVSLLKQNPGKYNFGSGGYGTSTHIAGEMFLRAAGVKAEHIPFQGVTPAMNALLGGQVQFYFGGTTTALQHLQTGRLKALAITGDSTNPLVPDVPTFLSRGIKGVEADSYWGIYVPAKTSDSIVATLNKAFVTALRDPAVIKRAGELGLSLIGNSPSQHDAQISSMINSWGTVIKSAGIQVN</sequence>
<feature type="signal peptide" evidence="2">
    <location>
        <begin position="1"/>
        <end position="23"/>
    </location>
</feature>
<keyword evidence="2" id="KW-0732">Signal</keyword>
<dbReference type="AlphaFoldDB" id="A0A953T1W7"/>
<feature type="chain" id="PRO_5037417555" evidence="2">
    <location>
        <begin position="24"/>
        <end position="322"/>
    </location>
</feature>
<reference evidence="3" key="1">
    <citation type="submission" date="2021-07" db="EMBL/GenBank/DDBJ databases">
        <title>New genus and species of the family Alcaligenaceae.</title>
        <authorList>
            <person name="Hahn M.W."/>
        </authorList>
    </citation>
    <scope>NUCLEOTIDE SEQUENCE</scope>
    <source>
        <strain evidence="3">LF4-65</strain>
    </source>
</reference>
<dbReference type="Gene3D" id="3.40.190.150">
    <property type="entry name" value="Bordetella uptake gene, domain 1"/>
    <property type="match status" value="1"/>
</dbReference>
<comment type="similarity">
    <text evidence="1">Belongs to the UPF0065 (bug) family.</text>
</comment>
<dbReference type="CDD" id="cd13578">
    <property type="entry name" value="PBP2_Bug27"/>
    <property type="match status" value="1"/>
</dbReference>
<keyword evidence="4" id="KW-1185">Reference proteome</keyword>
<proteinExistence type="inferred from homology"/>
<dbReference type="PANTHER" id="PTHR42928:SF5">
    <property type="entry name" value="BLR1237 PROTEIN"/>
    <property type="match status" value="1"/>
</dbReference>
<dbReference type="Gene3D" id="3.40.190.10">
    <property type="entry name" value="Periplasmic binding protein-like II"/>
    <property type="match status" value="1"/>
</dbReference>
<dbReference type="PIRSF" id="PIRSF017082">
    <property type="entry name" value="YflP"/>
    <property type="match status" value="1"/>
</dbReference>
<comment type="caution">
    <text evidence="3">The sequence shown here is derived from an EMBL/GenBank/DDBJ whole genome shotgun (WGS) entry which is preliminary data.</text>
</comment>
<evidence type="ECO:0000256" key="2">
    <source>
        <dbReference type="SAM" id="SignalP"/>
    </source>
</evidence>
<evidence type="ECO:0000313" key="4">
    <source>
        <dbReference type="Proteomes" id="UP000739565"/>
    </source>
</evidence>
<gene>
    <name evidence="3" type="ORF">KZZ10_03800</name>
</gene>
<evidence type="ECO:0000313" key="3">
    <source>
        <dbReference type="EMBL" id="MBZ1349760.1"/>
    </source>
</evidence>
<dbReference type="EMBL" id="JAHXRI010000006">
    <property type="protein sequence ID" value="MBZ1349760.1"/>
    <property type="molecule type" value="Genomic_DNA"/>
</dbReference>
<dbReference type="SUPFAM" id="SSF53850">
    <property type="entry name" value="Periplasmic binding protein-like II"/>
    <property type="match status" value="1"/>
</dbReference>
<dbReference type="Pfam" id="PF03401">
    <property type="entry name" value="TctC"/>
    <property type="match status" value="1"/>
</dbReference>
<dbReference type="RefSeq" id="WP_259660181.1">
    <property type="nucleotide sequence ID" value="NZ_JAHXRI010000006.1"/>
</dbReference>
<name>A0A953T1W7_9BURK</name>
<protein>
    <submittedName>
        <fullName evidence="3">Tripartite tricarboxylate transporter substrate binding protein</fullName>
    </submittedName>
</protein>
<organism evidence="3 4">
    <name type="scientific">Zwartia hollandica</name>
    <dbReference type="NCBI Taxonomy" id="324606"/>
    <lineage>
        <taxon>Bacteria</taxon>
        <taxon>Pseudomonadati</taxon>
        <taxon>Pseudomonadota</taxon>
        <taxon>Betaproteobacteria</taxon>
        <taxon>Burkholderiales</taxon>
        <taxon>Alcaligenaceae</taxon>
        <taxon>Zwartia</taxon>
    </lineage>
</organism>
<dbReference type="Proteomes" id="UP000739565">
    <property type="component" value="Unassembled WGS sequence"/>
</dbReference>